<reference evidence="2" key="1">
    <citation type="journal article" date="2020" name="Nature">
        <title>Giant virus diversity and host interactions through global metagenomics.</title>
        <authorList>
            <person name="Schulz F."/>
            <person name="Roux S."/>
            <person name="Paez-Espino D."/>
            <person name="Jungbluth S."/>
            <person name="Walsh D.A."/>
            <person name="Denef V.J."/>
            <person name="McMahon K.D."/>
            <person name="Konstantinidis K.T."/>
            <person name="Eloe-Fadrosh E.A."/>
            <person name="Kyrpides N.C."/>
            <person name="Woyke T."/>
        </authorList>
    </citation>
    <scope>NUCLEOTIDE SEQUENCE</scope>
    <source>
        <strain evidence="2">GVMAG-M-3300010354-11</strain>
    </source>
</reference>
<accession>A0A6C0BDX2</accession>
<dbReference type="Pfam" id="PF00293">
    <property type="entry name" value="NUDIX"/>
    <property type="match status" value="1"/>
</dbReference>
<sequence>METEVPSPLMLMKRSKRVLEFDDDGKPIHPLWENLSRGLKKRERQLWLWGANYNSCSLLLCNNHILLAKKNAGHWVLPGGFAKHNEKHLDCAIRELCEEIFSHQMIKAKKILKSCKPVLIYTNLNNFDKMISSNFWIELNIFKFDLKNDMFDTLEKMTTSSDDVIEAKWFHIHQLPSKIYPLHMIIIAKNLHL</sequence>
<dbReference type="Gene3D" id="3.90.79.10">
    <property type="entry name" value="Nucleoside Triphosphate Pyrophosphohydrolase"/>
    <property type="match status" value="1"/>
</dbReference>
<feature type="domain" description="Nudix hydrolase" evidence="1">
    <location>
        <begin position="48"/>
        <end position="193"/>
    </location>
</feature>
<dbReference type="EMBL" id="MN739140">
    <property type="protein sequence ID" value="QHS90477.1"/>
    <property type="molecule type" value="Genomic_DNA"/>
</dbReference>
<dbReference type="PROSITE" id="PS51462">
    <property type="entry name" value="NUDIX"/>
    <property type="match status" value="1"/>
</dbReference>
<dbReference type="CDD" id="cd02883">
    <property type="entry name" value="NUDIX_Hydrolase"/>
    <property type="match status" value="1"/>
</dbReference>
<protein>
    <recommendedName>
        <fullName evidence="1">Nudix hydrolase domain-containing protein</fullName>
    </recommendedName>
</protein>
<evidence type="ECO:0000313" key="2">
    <source>
        <dbReference type="EMBL" id="QHS90477.1"/>
    </source>
</evidence>
<dbReference type="InterPro" id="IPR000086">
    <property type="entry name" value="NUDIX_hydrolase_dom"/>
</dbReference>
<dbReference type="SUPFAM" id="SSF55811">
    <property type="entry name" value="Nudix"/>
    <property type="match status" value="1"/>
</dbReference>
<name>A0A6C0BDX2_9ZZZZ</name>
<dbReference type="InterPro" id="IPR015797">
    <property type="entry name" value="NUDIX_hydrolase-like_dom_sf"/>
</dbReference>
<dbReference type="AlphaFoldDB" id="A0A6C0BDX2"/>
<proteinExistence type="predicted"/>
<evidence type="ECO:0000259" key="1">
    <source>
        <dbReference type="PROSITE" id="PS51462"/>
    </source>
</evidence>
<organism evidence="2">
    <name type="scientific">viral metagenome</name>
    <dbReference type="NCBI Taxonomy" id="1070528"/>
    <lineage>
        <taxon>unclassified sequences</taxon>
        <taxon>metagenomes</taxon>
        <taxon>organismal metagenomes</taxon>
    </lineage>
</organism>